<dbReference type="OrthoDB" id="4951845at2759"/>
<dbReference type="SUPFAM" id="SSF52833">
    <property type="entry name" value="Thioredoxin-like"/>
    <property type="match status" value="1"/>
</dbReference>
<evidence type="ECO:0000313" key="4">
    <source>
        <dbReference type="Proteomes" id="UP000076874"/>
    </source>
</evidence>
<dbReference type="AlphaFoldDB" id="A0A167ZVY2"/>
<dbReference type="InterPro" id="IPR036249">
    <property type="entry name" value="Thioredoxin-like_sf"/>
</dbReference>
<accession>A0A167ZVY2</accession>
<keyword evidence="4" id="KW-1185">Reference proteome</keyword>
<protein>
    <submittedName>
        <fullName evidence="3">Glutathione S-transferase protein</fullName>
    </submittedName>
</protein>
<dbReference type="Gene3D" id="1.20.1050.10">
    <property type="match status" value="1"/>
</dbReference>
<feature type="domain" description="Glutathione S-transferase UstS-like C-terminal" evidence="2">
    <location>
        <begin position="117"/>
        <end position="252"/>
    </location>
</feature>
<evidence type="ECO:0000313" key="3">
    <source>
        <dbReference type="EMBL" id="OAA67958.1"/>
    </source>
</evidence>
<evidence type="ECO:0000259" key="2">
    <source>
        <dbReference type="Pfam" id="PF22041"/>
    </source>
</evidence>
<organism evidence="3 4">
    <name type="scientific">Niveomyces insectorum RCEF 264</name>
    <dbReference type="NCBI Taxonomy" id="1081102"/>
    <lineage>
        <taxon>Eukaryota</taxon>
        <taxon>Fungi</taxon>
        <taxon>Dikarya</taxon>
        <taxon>Ascomycota</taxon>
        <taxon>Pezizomycotina</taxon>
        <taxon>Sordariomycetes</taxon>
        <taxon>Hypocreomycetidae</taxon>
        <taxon>Hypocreales</taxon>
        <taxon>Cordycipitaceae</taxon>
        <taxon>Niveomyces</taxon>
    </lineage>
</organism>
<dbReference type="Pfam" id="PF22041">
    <property type="entry name" value="GST_C_7"/>
    <property type="match status" value="1"/>
</dbReference>
<comment type="caution">
    <text evidence="3">The sequence shown here is derived from an EMBL/GenBank/DDBJ whole genome shotgun (WGS) entry which is preliminary data.</text>
</comment>
<gene>
    <name evidence="3" type="ORF">SPI_00153</name>
</gene>
<dbReference type="GO" id="GO:0016740">
    <property type="term" value="F:transferase activity"/>
    <property type="evidence" value="ECO:0007669"/>
    <property type="project" value="UniProtKB-KW"/>
</dbReference>
<dbReference type="Pfam" id="PF13417">
    <property type="entry name" value="GST_N_3"/>
    <property type="match status" value="1"/>
</dbReference>
<reference evidence="3 4" key="1">
    <citation type="journal article" date="2016" name="Genome Biol. Evol.">
        <title>Divergent and convergent evolution of fungal pathogenicity.</title>
        <authorList>
            <person name="Shang Y."/>
            <person name="Xiao G."/>
            <person name="Zheng P."/>
            <person name="Cen K."/>
            <person name="Zhan S."/>
            <person name="Wang C."/>
        </authorList>
    </citation>
    <scope>NUCLEOTIDE SEQUENCE [LARGE SCALE GENOMIC DNA]</scope>
    <source>
        <strain evidence="3 4">RCEF 264</strain>
    </source>
</reference>
<dbReference type="SUPFAM" id="SSF47616">
    <property type="entry name" value="GST C-terminal domain-like"/>
    <property type="match status" value="1"/>
</dbReference>
<sequence>MAGTDSVHFFDLYSTLPGASKSWSPNTLKVRAVLNFKRIPYTQSWISYPDVKPLISGFGLAPNKEGIPYTLPAILHPPSVTSNPQGAMMDSLPIARHLDATFPAPPLFPAGDASYALALAVSKLMAKMFLPLRTLIIPRVPDCLDPRGEEYFRTTRAQTFGKPLADVPPKTAEAIDALFTQAADEAKVLIEMLQGRPGKTGPFFEGATPGYADLLLACQLAFIERFGPEVFGRLLALGNGELKALYEACRPWVEGQGEDKEWPVATA</sequence>
<evidence type="ECO:0000259" key="1">
    <source>
        <dbReference type="Pfam" id="PF13417"/>
    </source>
</evidence>
<dbReference type="InterPro" id="IPR004045">
    <property type="entry name" value="Glutathione_S-Trfase_N"/>
</dbReference>
<dbReference type="STRING" id="1081102.A0A167ZVY2"/>
<proteinExistence type="predicted"/>
<dbReference type="InterPro" id="IPR036282">
    <property type="entry name" value="Glutathione-S-Trfase_C_sf"/>
</dbReference>
<dbReference type="InterPro" id="IPR054416">
    <property type="entry name" value="GST_UstS-like_C"/>
</dbReference>
<dbReference type="Gene3D" id="3.40.30.10">
    <property type="entry name" value="Glutaredoxin"/>
    <property type="match status" value="1"/>
</dbReference>
<dbReference type="EMBL" id="AZHD01000001">
    <property type="protein sequence ID" value="OAA67958.1"/>
    <property type="molecule type" value="Genomic_DNA"/>
</dbReference>
<dbReference type="Proteomes" id="UP000076874">
    <property type="component" value="Unassembled WGS sequence"/>
</dbReference>
<feature type="domain" description="GST N-terminal" evidence="1">
    <location>
        <begin position="24"/>
        <end position="106"/>
    </location>
</feature>
<name>A0A167ZVY2_9HYPO</name>
<keyword evidence="3" id="KW-0808">Transferase</keyword>